<evidence type="ECO:0000313" key="1">
    <source>
        <dbReference type="EMBL" id="OGK05856.1"/>
    </source>
</evidence>
<dbReference type="Proteomes" id="UP000179243">
    <property type="component" value="Unassembled WGS sequence"/>
</dbReference>
<protein>
    <submittedName>
        <fullName evidence="1">Uncharacterized protein</fullName>
    </submittedName>
</protein>
<dbReference type="EMBL" id="MFYX01000046">
    <property type="protein sequence ID" value="OGK05856.1"/>
    <property type="molecule type" value="Genomic_DNA"/>
</dbReference>
<organism evidence="1 2">
    <name type="scientific">Candidatus Raymondbacteria bacterium RIFOXYD12_FULL_49_13</name>
    <dbReference type="NCBI Taxonomy" id="1817890"/>
    <lineage>
        <taxon>Bacteria</taxon>
        <taxon>Raymondiibacteriota</taxon>
    </lineage>
</organism>
<evidence type="ECO:0000313" key="2">
    <source>
        <dbReference type="Proteomes" id="UP000179243"/>
    </source>
</evidence>
<dbReference type="AlphaFoldDB" id="A0A1F7FHB4"/>
<reference evidence="1 2" key="1">
    <citation type="journal article" date="2016" name="Nat. Commun.">
        <title>Thousands of microbial genomes shed light on interconnected biogeochemical processes in an aquifer system.</title>
        <authorList>
            <person name="Anantharaman K."/>
            <person name="Brown C.T."/>
            <person name="Hug L.A."/>
            <person name="Sharon I."/>
            <person name="Castelle C.J."/>
            <person name="Probst A.J."/>
            <person name="Thomas B.C."/>
            <person name="Singh A."/>
            <person name="Wilkins M.J."/>
            <person name="Karaoz U."/>
            <person name="Brodie E.L."/>
            <person name="Williams K.H."/>
            <person name="Hubbard S.S."/>
            <person name="Banfield J.F."/>
        </authorList>
    </citation>
    <scope>NUCLEOTIDE SEQUENCE [LARGE SCALE GENOMIC DNA]</scope>
</reference>
<name>A0A1F7FHB4_UNCRA</name>
<gene>
    <name evidence="1" type="ORF">A2519_04190</name>
</gene>
<comment type="caution">
    <text evidence="1">The sequence shown here is derived from an EMBL/GenBank/DDBJ whole genome shotgun (WGS) entry which is preliminary data.</text>
</comment>
<proteinExistence type="predicted"/>
<accession>A0A1F7FHB4</accession>
<sequence>MSKITACPACDGTSLRREERMEKLPVPYGPDAETKQYVYVCETCGFDIDDSDVNDVTTEKALEISRKESIIRMLNELESLGNSLAGMERALDLPQRTISRWKASNEVSSGGLALLRIIRTYPWIIDVADHRYEPMFAAQMLVHQAANVFGKYALSANMLVSAGIKYDATSSLSGFFFNADRPESRPGTVVQTEVVNEIA</sequence>